<evidence type="ECO:0000256" key="1">
    <source>
        <dbReference type="SAM" id="MobiDB-lite"/>
    </source>
</evidence>
<dbReference type="Proteomes" id="UP001152300">
    <property type="component" value="Unassembled WGS sequence"/>
</dbReference>
<feature type="compositionally biased region" description="Pro residues" evidence="1">
    <location>
        <begin position="106"/>
        <end position="116"/>
    </location>
</feature>
<feature type="region of interest" description="Disordered" evidence="1">
    <location>
        <begin position="85"/>
        <end position="116"/>
    </location>
</feature>
<dbReference type="AlphaFoldDB" id="A0A9X0DDP9"/>
<keyword evidence="4" id="KW-1185">Reference proteome</keyword>
<sequence length="116" mass="12776">MRRGNEKIIDRTSGLVCDFSLKTVEVSDTYSLYIEIISWADLMASLSLVILNMSIHSIICICPPSPFHIMPPSLELIPSFFKTNTKSSKKSTRQDLHTPLSSSPSPSHPTPGSPDS</sequence>
<evidence type="ECO:0000313" key="4">
    <source>
        <dbReference type="Proteomes" id="UP001152300"/>
    </source>
</evidence>
<evidence type="ECO:0000313" key="2">
    <source>
        <dbReference type="EMBL" id="KAJ8057797.1"/>
    </source>
</evidence>
<proteinExistence type="predicted"/>
<accession>A0A9X0DDP9</accession>
<protein>
    <submittedName>
        <fullName evidence="2">Uncharacterized protein</fullName>
    </submittedName>
</protein>
<reference evidence="2" key="1">
    <citation type="submission" date="2022-11" db="EMBL/GenBank/DDBJ databases">
        <title>Genome Resource of Sclerotinia nivalis Strain SnTB1, a Plant Pathogen Isolated from American Ginseng.</title>
        <authorList>
            <person name="Fan S."/>
        </authorList>
    </citation>
    <scope>NUCLEOTIDE SEQUENCE</scope>
    <source>
        <strain evidence="2">SnTB1</strain>
    </source>
</reference>
<organism evidence="2 4">
    <name type="scientific">Sclerotinia nivalis</name>
    <dbReference type="NCBI Taxonomy" id="352851"/>
    <lineage>
        <taxon>Eukaryota</taxon>
        <taxon>Fungi</taxon>
        <taxon>Dikarya</taxon>
        <taxon>Ascomycota</taxon>
        <taxon>Pezizomycotina</taxon>
        <taxon>Leotiomycetes</taxon>
        <taxon>Helotiales</taxon>
        <taxon>Sclerotiniaceae</taxon>
        <taxon>Sclerotinia</taxon>
    </lineage>
</organism>
<dbReference type="EMBL" id="JAPEIS010000004">
    <property type="protein sequence ID" value="KAJ8066838.1"/>
    <property type="molecule type" value="Genomic_DNA"/>
</dbReference>
<dbReference type="EMBL" id="JAPEIS010000029">
    <property type="protein sequence ID" value="KAJ8057797.1"/>
    <property type="molecule type" value="Genomic_DNA"/>
</dbReference>
<evidence type="ECO:0000313" key="3">
    <source>
        <dbReference type="EMBL" id="KAJ8066838.1"/>
    </source>
</evidence>
<gene>
    <name evidence="3" type="ORF">OCU04_004220</name>
    <name evidence="2" type="ORF">OCU04_013268</name>
</gene>
<name>A0A9X0DDP9_9HELO</name>
<comment type="caution">
    <text evidence="2">The sequence shown here is derived from an EMBL/GenBank/DDBJ whole genome shotgun (WGS) entry which is preliminary data.</text>
</comment>